<dbReference type="Proteomes" id="UP000199048">
    <property type="component" value="Unassembled WGS sequence"/>
</dbReference>
<keyword evidence="1" id="KW-0808">Transferase</keyword>
<reference evidence="2" key="1">
    <citation type="submission" date="2016-10" db="EMBL/GenBank/DDBJ databases">
        <authorList>
            <person name="Varghese N."/>
            <person name="Submissions S."/>
        </authorList>
    </citation>
    <scope>NUCLEOTIDE SEQUENCE [LARGE SCALE GENOMIC DNA]</scope>
    <source>
        <strain evidence="2">BL36</strain>
    </source>
</reference>
<dbReference type="GO" id="GO:0016740">
    <property type="term" value="F:transferase activity"/>
    <property type="evidence" value="ECO:0007669"/>
    <property type="project" value="UniProtKB-KW"/>
</dbReference>
<dbReference type="Gene3D" id="3.40.50.2000">
    <property type="entry name" value="Glycogen Phosphorylase B"/>
    <property type="match status" value="1"/>
</dbReference>
<accession>A0A1I4VKL0</accession>
<dbReference type="RefSeq" id="WP_092047576.1">
    <property type="nucleotide sequence ID" value="NZ_FOTK01000106.1"/>
</dbReference>
<keyword evidence="2" id="KW-1185">Reference proteome</keyword>
<dbReference type="EMBL" id="FOTK01000106">
    <property type="protein sequence ID" value="SFN01693.1"/>
    <property type="molecule type" value="Genomic_DNA"/>
</dbReference>
<organism evidence="1 2">
    <name type="scientific">Methylobacterium pseudosasicola</name>
    <dbReference type="NCBI Taxonomy" id="582667"/>
    <lineage>
        <taxon>Bacteria</taxon>
        <taxon>Pseudomonadati</taxon>
        <taxon>Pseudomonadota</taxon>
        <taxon>Alphaproteobacteria</taxon>
        <taxon>Hyphomicrobiales</taxon>
        <taxon>Methylobacteriaceae</taxon>
        <taxon>Methylobacterium</taxon>
    </lineage>
</organism>
<dbReference type="OrthoDB" id="7815474at2"/>
<gene>
    <name evidence="1" type="ORF">SAMN05192568_11063</name>
</gene>
<name>A0A1I4VKL0_9HYPH</name>
<dbReference type="AlphaFoldDB" id="A0A1I4VKL0"/>
<evidence type="ECO:0000313" key="2">
    <source>
        <dbReference type="Proteomes" id="UP000199048"/>
    </source>
</evidence>
<dbReference type="SUPFAM" id="SSF53756">
    <property type="entry name" value="UDP-Glycosyltransferase/glycogen phosphorylase"/>
    <property type="match status" value="1"/>
</dbReference>
<dbReference type="STRING" id="582667.SAMN05192568_11063"/>
<proteinExistence type="predicted"/>
<dbReference type="Pfam" id="PF13692">
    <property type="entry name" value="Glyco_trans_1_4"/>
    <property type="match status" value="1"/>
</dbReference>
<sequence>MVEYTNSIILIVEGCFIAGKRGSHVRILDQIKFLQRNGFRVIVYSFSNHVDHPWRCEDIIRFRSEFDGVPLILDDLGKSAYIYTRIKNALYQICPPFAEYISWLSLPGTKFWKKLRSAKSSVFIFHFVDTLSLVNGRPSGRILVETHDIKSIKSAKATGLEPWHLRIIGKMRSEAAMISGADSYISISPADLAFFQHIVLNKNYFYIPSYSEEQTSTPPLYKMKYDMLFVGANNYFNSSGIVNFINRNSNLLTRFSLAIVGAVGLNEVVVSCASKNKNIQILGVVDDLIEVYACSKCVISPVEGTGLKIKVVEALANGKPVFGSVHSMDGLPPGGGQAVFECRSDLIEGLLLNDRALEAASNAAMSFYGKLIKTGDREKFLSFLKRAME</sequence>
<protein>
    <submittedName>
        <fullName evidence="1">Glycosyltransferase involved in cell wall bisynthesis</fullName>
    </submittedName>
</protein>
<evidence type="ECO:0000313" key="1">
    <source>
        <dbReference type="EMBL" id="SFN01693.1"/>
    </source>
</evidence>